<name>A0AA38T860_9ASTR</name>
<protein>
    <recommendedName>
        <fullName evidence="1">MATH domain-containing protein</fullName>
    </recommendedName>
</protein>
<dbReference type="Pfam" id="PF22486">
    <property type="entry name" value="MATH_2"/>
    <property type="match status" value="2"/>
</dbReference>
<gene>
    <name evidence="2" type="ORF">OSB04_016168</name>
</gene>
<feature type="domain" description="MATH" evidence="1">
    <location>
        <begin position="10"/>
        <end position="193"/>
    </location>
</feature>
<proteinExistence type="predicted"/>
<organism evidence="2 3">
    <name type="scientific">Centaurea solstitialis</name>
    <name type="common">yellow star-thistle</name>
    <dbReference type="NCBI Taxonomy" id="347529"/>
    <lineage>
        <taxon>Eukaryota</taxon>
        <taxon>Viridiplantae</taxon>
        <taxon>Streptophyta</taxon>
        <taxon>Embryophyta</taxon>
        <taxon>Tracheophyta</taxon>
        <taxon>Spermatophyta</taxon>
        <taxon>Magnoliopsida</taxon>
        <taxon>eudicotyledons</taxon>
        <taxon>Gunneridae</taxon>
        <taxon>Pentapetalae</taxon>
        <taxon>asterids</taxon>
        <taxon>campanulids</taxon>
        <taxon>Asterales</taxon>
        <taxon>Asteraceae</taxon>
        <taxon>Carduoideae</taxon>
        <taxon>Cardueae</taxon>
        <taxon>Centaureinae</taxon>
        <taxon>Centaurea</taxon>
    </lineage>
</organism>
<dbReference type="CDD" id="cd00121">
    <property type="entry name" value="MATH"/>
    <property type="match status" value="2"/>
</dbReference>
<comment type="caution">
    <text evidence="2">The sequence shown here is derived from an EMBL/GenBank/DDBJ whole genome shotgun (WGS) entry which is preliminary data.</text>
</comment>
<dbReference type="InterPro" id="IPR008974">
    <property type="entry name" value="TRAF-like"/>
</dbReference>
<dbReference type="SMART" id="SM00061">
    <property type="entry name" value="MATH"/>
    <property type="match status" value="1"/>
</dbReference>
<accession>A0AA38T860</accession>
<dbReference type="PROSITE" id="PS50144">
    <property type="entry name" value="MATH"/>
    <property type="match status" value="2"/>
</dbReference>
<keyword evidence="3" id="KW-1185">Reference proteome</keyword>
<evidence type="ECO:0000313" key="2">
    <source>
        <dbReference type="EMBL" id="KAJ9552123.1"/>
    </source>
</evidence>
<dbReference type="InterPro" id="IPR002083">
    <property type="entry name" value="MATH/TRAF_dom"/>
</dbReference>
<dbReference type="PANTHER" id="PTHR46162">
    <property type="entry name" value="TRAF-LIKE FAMILY PROTEIN"/>
    <property type="match status" value="1"/>
</dbReference>
<dbReference type="EMBL" id="JARYMX010000004">
    <property type="protein sequence ID" value="KAJ9552123.1"/>
    <property type="molecule type" value="Genomic_DNA"/>
</dbReference>
<dbReference type="SUPFAM" id="SSF49599">
    <property type="entry name" value="TRAF domain-like"/>
    <property type="match status" value="2"/>
</dbReference>
<evidence type="ECO:0000259" key="1">
    <source>
        <dbReference type="PROSITE" id="PS50144"/>
    </source>
</evidence>
<dbReference type="AlphaFoldDB" id="A0AA38T860"/>
<reference evidence="2" key="1">
    <citation type="submission" date="2023-03" db="EMBL/GenBank/DDBJ databases">
        <title>Chromosome-scale reference genome and RAD-based genetic map of yellow starthistle (Centaurea solstitialis) reveal putative structural variation and QTLs associated with invader traits.</title>
        <authorList>
            <person name="Reatini B."/>
            <person name="Cang F.A."/>
            <person name="Jiang Q."/>
            <person name="Mckibben M.T.W."/>
            <person name="Barker M.S."/>
            <person name="Rieseberg L.H."/>
            <person name="Dlugosch K.M."/>
        </authorList>
    </citation>
    <scope>NUCLEOTIDE SEQUENCE</scope>
    <source>
        <strain evidence="2">CAN-66</strain>
        <tissue evidence="2">Leaf</tissue>
    </source>
</reference>
<dbReference type="Proteomes" id="UP001172457">
    <property type="component" value="Chromosome 4"/>
</dbReference>
<dbReference type="Gene3D" id="2.60.210.10">
    <property type="entry name" value="Apoptosis, Tumor Necrosis Factor Receptor Associated Protein 2, Chain A"/>
    <property type="match status" value="2"/>
</dbReference>
<evidence type="ECO:0000313" key="3">
    <source>
        <dbReference type="Proteomes" id="UP001172457"/>
    </source>
</evidence>
<feature type="domain" description="MATH" evidence="1">
    <location>
        <begin position="215"/>
        <end position="342"/>
    </location>
</feature>
<sequence length="352" mass="40952">MFISNRKNEPSHYMLKIESFSLLSEAPTLKIESDVFEASGHKWSALFEQLHKLKQISLLGVGSNVNHFLVVNNEDNRENDTWRITRRHVRRLELYPNGKEEEEGSNHISLYVIICDTESLPKGWEVCVDVNFFIYDHTHHNYATFQDIMNGNRIRFHEKKMKWGFDKLISLDSFKKSGNGYVENDSCVFGAEVFAVTEYAQMDRCLSITKPPTIINTYTWKIDNFSDVTERVLQSEFFKVGKVKWELSIYPKGNDGVGTHISFYLGIRDTYILPKGWRVYAKYKLRLKNQGYNDDKEIETDAWFSKSALDWGYPRFMLLSELNDDSTNGFLLNGSLIVEAEFSLVGMFKNFI</sequence>
<dbReference type="PANTHER" id="PTHR46162:SF40">
    <property type="entry name" value="TRAF-LIKE FAMILY PROTEIN"/>
    <property type="match status" value="1"/>
</dbReference>